<accession>A0ABW3E5R8</accession>
<feature type="non-terminal residue" evidence="9">
    <location>
        <position position="172"/>
    </location>
</feature>
<feature type="signal peptide" evidence="7">
    <location>
        <begin position="1"/>
        <end position="31"/>
    </location>
</feature>
<keyword evidence="2" id="KW-0479">Metal-binding</keyword>
<name>A0ABW3E5R8_9ACTN</name>
<proteinExistence type="predicted"/>
<dbReference type="EMBL" id="JBHTHX010002683">
    <property type="protein sequence ID" value="MFD0890789.1"/>
    <property type="molecule type" value="Genomic_DNA"/>
</dbReference>
<dbReference type="Proteomes" id="UP001597024">
    <property type="component" value="Unassembled WGS sequence"/>
</dbReference>
<organism evidence="9 10">
    <name type="scientific">Streptosporangium algeriense</name>
    <dbReference type="NCBI Taxonomy" id="1682748"/>
    <lineage>
        <taxon>Bacteria</taxon>
        <taxon>Bacillati</taxon>
        <taxon>Actinomycetota</taxon>
        <taxon>Actinomycetes</taxon>
        <taxon>Streptosporangiales</taxon>
        <taxon>Streptosporangiaceae</taxon>
        <taxon>Streptosporangium</taxon>
    </lineage>
</organism>
<evidence type="ECO:0000256" key="3">
    <source>
        <dbReference type="ARBA" id="ARBA00022801"/>
    </source>
</evidence>
<protein>
    <recommendedName>
        <fullName evidence="8">FTP domain-containing protein</fullName>
    </recommendedName>
</protein>
<dbReference type="Gene3D" id="3.10.450.490">
    <property type="match status" value="1"/>
</dbReference>
<gene>
    <name evidence="9" type="ORF">ACFQ08_40105</name>
</gene>
<feature type="compositionally biased region" description="Polar residues" evidence="6">
    <location>
        <begin position="33"/>
        <end position="44"/>
    </location>
</feature>
<comment type="caution">
    <text evidence="9">The sequence shown here is derived from an EMBL/GenBank/DDBJ whole genome shotgun (WGS) entry which is preliminary data.</text>
</comment>
<feature type="domain" description="FTP" evidence="8">
    <location>
        <begin position="85"/>
        <end position="121"/>
    </location>
</feature>
<feature type="chain" id="PRO_5046204045" description="FTP domain-containing protein" evidence="7">
    <location>
        <begin position="32"/>
        <end position="172"/>
    </location>
</feature>
<keyword evidence="3" id="KW-0378">Hydrolase</keyword>
<sequence length="172" mass="17769">MRSKTRLGGVAVLAAAALATSALTSATGAYAQPNGTDPSATANSDGAYAPPDAQSRERAIATADRALVAQSQALHKAPEDSFVHDKTIVGTFGLQYVHYKRSYRGLPVYGGDVIVATDRTGERARDVVSGQQATLNLDITPVVSADAASARSAACCSSGRRSPSSRSSSDWP</sequence>
<dbReference type="Pfam" id="PF07504">
    <property type="entry name" value="FTP"/>
    <property type="match status" value="1"/>
</dbReference>
<evidence type="ECO:0000256" key="5">
    <source>
        <dbReference type="ARBA" id="ARBA00023049"/>
    </source>
</evidence>
<evidence type="ECO:0000256" key="2">
    <source>
        <dbReference type="ARBA" id="ARBA00022723"/>
    </source>
</evidence>
<keyword evidence="4" id="KW-0862">Zinc</keyword>
<dbReference type="InterPro" id="IPR011096">
    <property type="entry name" value="FTP_domain"/>
</dbReference>
<evidence type="ECO:0000256" key="1">
    <source>
        <dbReference type="ARBA" id="ARBA00022670"/>
    </source>
</evidence>
<evidence type="ECO:0000313" key="10">
    <source>
        <dbReference type="Proteomes" id="UP001597024"/>
    </source>
</evidence>
<feature type="region of interest" description="Disordered" evidence="6">
    <location>
        <begin position="28"/>
        <end position="51"/>
    </location>
</feature>
<keyword evidence="5" id="KW-0482">Metalloprotease</keyword>
<evidence type="ECO:0000256" key="4">
    <source>
        <dbReference type="ARBA" id="ARBA00022833"/>
    </source>
</evidence>
<evidence type="ECO:0000256" key="7">
    <source>
        <dbReference type="SAM" id="SignalP"/>
    </source>
</evidence>
<keyword evidence="10" id="KW-1185">Reference proteome</keyword>
<evidence type="ECO:0000256" key="6">
    <source>
        <dbReference type="SAM" id="MobiDB-lite"/>
    </source>
</evidence>
<evidence type="ECO:0000313" key="9">
    <source>
        <dbReference type="EMBL" id="MFD0890789.1"/>
    </source>
</evidence>
<evidence type="ECO:0000259" key="8">
    <source>
        <dbReference type="Pfam" id="PF07504"/>
    </source>
</evidence>
<keyword evidence="1" id="KW-0645">Protease</keyword>
<keyword evidence="7" id="KW-0732">Signal</keyword>
<reference evidence="10" key="1">
    <citation type="journal article" date="2019" name="Int. J. Syst. Evol. Microbiol.">
        <title>The Global Catalogue of Microorganisms (GCM) 10K type strain sequencing project: providing services to taxonomists for standard genome sequencing and annotation.</title>
        <authorList>
            <consortium name="The Broad Institute Genomics Platform"/>
            <consortium name="The Broad Institute Genome Sequencing Center for Infectious Disease"/>
            <person name="Wu L."/>
            <person name="Ma J."/>
        </authorList>
    </citation>
    <scope>NUCLEOTIDE SEQUENCE [LARGE SCALE GENOMIC DNA]</scope>
    <source>
        <strain evidence="10">CCUG 62974</strain>
    </source>
</reference>